<feature type="region of interest" description="Disordered" evidence="5">
    <location>
        <begin position="410"/>
        <end position="433"/>
    </location>
</feature>
<evidence type="ECO:0000259" key="7">
    <source>
        <dbReference type="Pfam" id="PF13886"/>
    </source>
</evidence>
<protein>
    <recommendedName>
        <fullName evidence="7">TM7S3/TM198-like domain-containing protein</fullName>
    </recommendedName>
</protein>
<evidence type="ECO:0000256" key="4">
    <source>
        <dbReference type="ARBA" id="ARBA00023136"/>
    </source>
</evidence>
<dbReference type="EMBL" id="CAJMWT010002037">
    <property type="protein sequence ID" value="CAE6430370.1"/>
    <property type="molecule type" value="Genomic_DNA"/>
</dbReference>
<keyword evidence="3 6" id="KW-1133">Transmembrane helix</keyword>
<evidence type="ECO:0000313" key="8">
    <source>
        <dbReference type="EMBL" id="CAE6430370.1"/>
    </source>
</evidence>
<feature type="transmembrane region" description="Helical" evidence="6">
    <location>
        <begin position="110"/>
        <end position="129"/>
    </location>
</feature>
<feature type="transmembrane region" description="Helical" evidence="6">
    <location>
        <begin position="12"/>
        <end position="31"/>
    </location>
</feature>
<dbReference type="Proteomes" id="UP000663843">
    <property type="component" value="Unassembled WGS sequence"/>
</dbReference>
<evidence type="ECO:0000256" key="1">
    <source>
        <dbReference type="ARBA" id="ARBA00004141"/>
    </source>
</evidence>
<evidence type="ECO:0000256" key="6">
    <source>
        <dbReference type="SAM" id="Phobius"/>
    </source>
</evidence>
<dbReference type="AlphaFoldDB" id="A0A8H2XM93"/>
<feature type="transmembrane region" description="Helical" evidence="6">
    <location>
        <begin position="83"/>
        <end position="104"/>
    </location>
</feature>
<feature type="compositionally biased region" description="Polar residues" evidence="5">
    <location>
        <begin position="410"/>
        <end position="424"/>
    </location>
</feature>
<feature type="region of interest" description="Disordered" evidence="5">
    <location>
        <begin position="361"/>
        <end position="396"/>
    </location>
</feature>
<name>A0A8H2XM93_9AGAM</name>
<feature type="transmembrane region" description="Helical" evidence="6">
    <location>
        <begin position="169"/>
        <end position="189"/>
    </location>
</feature>
<evidence type="ECO:0000256" key="2">
    <source>
        <dbReference type="ARBA" id="ARBA00022692"/>
    </source>
</evidence>
<keyword evidence="2 6" id="KW-0812">Transmembrane</keyword>
<evidence type="ECO:0000256" key="3">
    <source>
        <dbReference type="ARBA" id="ARBA00022989"/>
    </source>
</evidence>
<accession>A0A8H2XM93</accession>
<dbReference type="Pfam" id="PF13886">
    <property type="entry name" value="TM7S3_TM198"/>
    <property type="match status" value="1"/>
</dbReference>
<feature type="transmembrane region" description="Helical" evidence="6">
    <location>
        <begin position="201"/>
        <end position="222"/>
    </location>
</feature>
<reference evidence="8" key="1">
    <citation type="submission" date="2021-01" db="EMBL/GenBank/DDBJ databases">
        <authorList>
            <person name="Kaushik A."/>
        </authorList>
    </citation>
    <scope>NUCLEOTIDE SEQUENCE</scope>
    <source>
        <strain evidence="8">AG2-2IIIB</strain>
    </source>
</reference>
<comment type="subcellular location">
    <subcellularLocation>
        <location evidence="1">Membrane</location>
        <topology evidence="1">Multi-pass membrane protein</topology>
    </subcellularLocation>
</comment>
<dbReference type="InterPro" id="IPR025256">
    <property type="entry name" value="TM7S3/TM198-like_dom"/>
</dbReference>
<evidence type="ECO:0000256" key="5">
    <source>
        <dbReference type="SAM" id="MobiDB-lite"/>
    </source>
</evidence>
<dbReference type="GO" id="GO:0016020">
    <property type="term" value="C:membrane"/>
    <property type="evidence" value="ECO:0007669"/>
    <property type="project" value="UniProtKB-SubCell"/>
</dbReference>
<evidence type="ECO:0000313" key="9">
    <source>
        <dbReference type="Proteomes" id="UP000663843"/>
    </source>
</evidence>
<gene>
    <name evidence="8" type="ORF">RDB_LOCUS63375</name>
</gene>
<feature type="transmembrane region" description="Helical" evidence="6">
    <location>
        <begin position="141"/>
        <end position="163"/>
    </location>
</feature>
<feature type="transmembrane region" description="Helical" evidence="6">
    <location>
        <begin position="228"/>
        <end position="248"/>
    </location>
</feature>
<keyword evidence="4 6" id="KW-0472">Membrane</keyword>
<comment type="caution">
    <text evidence="8">The sequence shown here is derived from an EMBL/GenBank/DDBJ whole genome shotgun (WGS) entry which is preliminary data.</text>
</comment>
<organism evidence="8 9">
    <name type="scientific">Rhizoctonia solani</name>
    <dbReference type="NCBI Taxonomy" id="456999"/>
    <lineage>
        <taxon>Eukaryota</taxon>
        <taxon>Fungi</taxon>
        <taxon>Dikarya</taxon>
        <taxon>Basidiomycota</taxon>
        <taxon>Agaricomycotina</taxon>
        <taxon>Agaricomycetes</taxon>
        <taxon>Cantharellales</taxon>
        <taxon>Ceratobasidiaceae</taxon>
        <taxon>Rhizoctonia</taxon>
    </lineage>
</organism>
<proteinExistence type="predicted"/>
<feature type="domain" description="TM7S3/TM198-like" evidence="7">
    <location>
        <begin position="89"/>
        <end position="301"/>
    </location>
</feature>
<sequence length="589" mass="61966">MHISTPGVPRHIHVYFYLTLIGLCLGCVDARSTLASRAIIRPIPMSGFNVSVFDEVTGAPIPQALASDGGGLISNMIFSAPNLLWALSAIVIGVPLGIAGVKLWRITTALGGGLTLAFAMWIALINAISESGLAPSQSMSDMLILLITGAAFLVGLIGGAFRLIVLPSMAATCALGGSSIAVRGVILRPGLLVPPGQTRRLAFVNIIIVAVGAFSGILGVIFKQRESMIFSTSCVGSFLLALGVDLMINGQDGMSRGLRYLFDMNDNHAADLVGGGYNPPVSSQIVVASSLGLALILCIIQHYSFPGPFRQPQPRDRTESIIGLTSGKNAGSSFSQATVGRARIAPGPTWRNSVLSLFRVPERPSSSESSQRMAGSGIRHRAKPGHERRGSDAYNYGQGTYATPLKLLSQQAQNQNRAPNSTRLVPQRPSPPAIPGRTPQFAGIGLRSYQNQPFVARPQQQSHNIHNPSFAPTQYGSAHREISSRMSPRIVPARFGIPRNATIRSTASSQAGSSSNTLSANGSTTLRIELPRPKVAPPPSVVISALPPSADAALVSTPHSGIGMSINSIIDAYGPTNGPSYQPNGSRQG</sequence>